<reference evidence="1 2" key="1">
    <citation type="submission" date="2020-08" db="EMBL/GenBank/DDBJ databases">
        <title>A Genomic Blueprint of the Chicken Gut Microbiome.</title>
        <authorList>
            <person name="Gilroy R."/>
            <person name="Ravi A."/>
            <person name="Getino M."/>
            <person name="Pursley I."/>
            <person name="Horton D.L."/>
            <person name="Alikhan N.-F."/>
            <person name="Baker D."/>
            <person name="Gharbi K."/>
            <person name="Hall N."/>
            <person name="Watson M."/>
            <person name="Adriaenssens E.M."/>
            <person name="Foster-Nyarko E."/>
            <person name="Jarju S."/>
            <person name="Secka A."/>
            <person name="Antonio M."/>
            <person name="Oren A."/>
            <person name="Chaudhuri R."/>
            <person name="La Ragione R.M."/>
            <person name="Hildebrand F."/>
            <person name="Pallen M.J."/>
        </authorList>
    </citation>
    <scope>NUCLEOTIDE SEQUENCE [LARGE SCALE GENOMIC DNA]</scope>
    <source>
        <strain evidence="1 2">Sa2CUA10</strain>
    </source>
</reference>
<dbReference type="RefSeq" id="WP_144702513.1">
    <property type="nucleotide sequence ID" value="NZ_JACSQM010000002.1"/>
</dbReference>
<name>A0ABR8SJV0_9BACL</name>
<gene>
    <name evidence="1" type="ORF">H9648_06770</name>
</gene>
<sequence>MNMYRVEQKRSKLGMWLEQHNKDTDWLTRTSGIERQTIEELAYNPNKNPRMICLRKILYAVKKVDPTTKLSDLWDMN</sequence>
<keyword evidence="2" id="KW-1185">Reference proteome</keyword>
<comment type="caution">
    <text evidence="1">The sequence shown here is derived from an EMBL/GenBank/DDBJ whole genome shotgun (WGS) entry which is preliminary data.</text>
</comment>
<dbReference type="Proteomes" id="UP000603641">
    <property type="component" value="Unassembled WGS sequence"/>
</dbReference>
<dbReference type="EMBL" id="JACSQM010000002">
    <property type="protein sequence ID" value="MBD7963756.1"/>
    <property type="molecule type" value="Genomic_DNA"/>
</dbReference>
<proteinExistence type="predicted"/>
<organism evidence="1 2">
    <name type="scientific">Fictibacillus norfolkensis</name>
    <dbReference type="NCBI Taxonomy" id="2762233"/>
    <lineage>
        <taxon>Bacteria</taxon>
        <taxon>Bacillati</taxon>
        <taxon>Bacillota</taxon>
        <taxon>Bacilli</taxon>
        <taxon>Bacillales</taxon>
        <taxon>Fictibacillaceae</taxon>
        <taxon>Fictibacillus</taxon>
    </lineage>
</organism>
<evidence type="ECO:0000313" key="1">
    <source>
        <dbReference type="EMBL" id="MBD7963756.1"/>
    </source>
</evidence>
<accession>A0ABR8SJV0</accession>
<protein>
    <submittedName>
        <fullName evidence="1">XRE family transcriptional regulator</fullName>
    </submittedName>
</protein>
<evidence type="ECO:0000313" key="2">
    <source>
        <dbReference type="Proteomes" id="UP000603641"/>
    </source>
</evidence>